<evidence type="ECO:0000313" key="4">
    <source>
        <dbReference type="Proteomes" id="UP000053239"/>
    </source>
</evidence>
<dbReference type="InterPro" id="IPR012340">
    <property type="entry name" value="NA-bd_OB-fold"/>
</dbReference>
<dbReference type="Gene3D" id="2.30.30.30">
    <property type="match status" value="1"/>
</dbReference>
<comment type="similarity">
    <text evidence="1">Belongs to the elongation factor P family.</text>
</comment>
<evidence type="ECO:0000313" key="3">
    <source>
        <dbReference type="EMBL" id="KMZ96272.1"/>
    </source>
</evidence>
<dbReference type="Gene3D" id="2.40.50.140">
    <property type="entry name" value="Nucleic acid-binding proteins"/>
    <property type="match status" value="1"/>
</dbReference>
<dbReference type="GO" id="GO:0005737">
    <property type="term" value="C:cytoplasm"/>
    <property type="evidence" value="ECO:0007669"/>
    <property type="project" value="TreeGrafter"/>
</dbReference>
<dbReference type="SMART" id="SM01185">
    <property type="entry name" value="EFP"/>
    <property type="match status" value="1"/>
</dbReference>
<dbReference type="InterPro" id="IPR001059">
    <property type="entry name" value="Transl_elong_P/YeiP_cen"/>
</dbReference>
<dbReference type="GO" id="GO:0003746">
    <property type="term" value="F:translation elongation factor activity"/>
    <property type="evidence" value="ECO:0007669"/>
    <property type="project" value="InterPro"/>
</dbReference>
<proteinExistence type="inferred from homology"/>
<protein>
    <recommendedName>
        <fullName evidence="2">Translation elongation factor P/YeiP central domain-containing protein</fullName>
    </recommendedName>
</protein>
<dbReference type="InterPro" id="IPR013185">
    <property type="entry name" value="Transl_elong_KOW-like"/>
</dbReference>
<dbReference type="SUPFAM" id="SSF50104">
    <property type="entry name" value="Translation proteins SH3-like domain"/>
    <property type="match status" value="1"/>
</dbReference>
<evidence type="ECO:0000256" key="1">
    <source>
        <dbReference type="ARBA" id="ARBA00009479"/>
    </source>
</evidence>
<dbReference type="PANTHER" id="PTHR30053:SF14">
    <property type="entry name" value="TRANSLATION ELONGATION FACTOR KOW-LIKE DOMAIN-CONTAINING PROTEIN"/>
    <property type="match status" value="1"/>
</dbReference>
<dbReference type="AlphaFoldDB" id="A0A0J9TNE5"/>
<dbReference type="InterPro" id="IPR008991">
    <property type="entry name" value="Translation_prot_SH3-like_sf"/>
</dbReference>
<organism evidence="3 4">
    <name type="scientific">Plasmodium vivax North Korean</name>
    <dbReference type="NCBI Taxonomy" id="1035514"/>
    <lineage>
        <taxon>Eukaryota</taxon>
        <taxon>Sar</taxon>
        <taxon>Alveolata</taxon>
        <taxon>Apicomplexa</taxon>
        <taxon>Aconoidasida</taxon>
        <taxon>Haemosporida</taxon>
        <taxon>Plasmodiidae</taxon>
        <taxon>Plasmodium</taxon>
        <taxon>Plasmodium (Plasmodium)</taxon>
    </lineage>
</organism>
<dbReference type="SUPFAM" id="SSF50249">
    <property type="entry name" value="Nucleic acid-binding proteins"/>
    <property type="match status" value="1"/>
</dbReference>
<dbReference type="PANTHER" id="PTHR30053">
    <property type="entry name" value="ELONGATION FACTOR P"/>
    <property type="match status" value="1"/>
</dbReference>
<name>A0A0J9TNE5_PLAVI</name>
<accession>A0A0J9TNE5</accession>
<dbReference type="EMBL" id="KQ235637">
    <property type="protein sequence ID" value="KMZ96272.1"/>
    <property type="molecule type" value="Genomic_DNA"/>
</dbReference>
<dbReference type="Proteomes" id="UP000053239">
    <property type="component" value="Unassembled WGS sequence"/>
</dbReference>
<evidence type="ECO:0000259" key="2">
    <source>
        <dbReference type="SMART" id="SM01185"/>
    </source>
</evidence>
<sequence>MIEARELRSGQTILLRGIPHMVLDHSFNKTAMRGGIVKCKLKNLLNKSIFTEELSNLRLERANLRKQEVIFTHKDGDHLKFCDTQTYEEYSLLSSDYSDKLPYLEEGLSFFLVFLYDLDEFLEEDIEVAEVIQVEPLESAPDARYIKDNKYSLMCFSDSIEKIRELSLSIHKSVVFFRLDKITKSRKGIKRVFRAVGTFNSRDQIENRVLAESQLDEILSKLNVGTL</sequence>
<gene>
    <name evidence="3" type="ORF">PVNG_02410</name>
</gene>
<dbReference type="Pfam" id="PF08207">
    <property type="entry name" value="EFP_N"/>
    <property type="match status" value="1"/>
</dbReference>
<dbReference type="InterPro" id="IPR020599">
    <property type="entry name" value="Transl_elong_fac_P/YeiP"/>
</dbReference>
<dbReference type="Pfam" id="PF01132">
    <property type="entry name" value="EFP"/>
    <property type="match status" value="1"/>
</dbReference>
<dbReference type="InterPro" id="IPR014722">
    <property type="entry name" value="Rib_uL2_dom2"/>
</dbReference>
<reference evidence="3 4" key="1">
    <citation type="submission" date="2011-09" db="EMBL/GenBank/DDBJ databases">
        <title>The Genome Sequence of Plasmodium vivax North Korean.</title>
        <authorList>
            <consortium name="The Broad Institute Genome Sequencing Platform"/>
            <consortium name="The Broad Institute Genome Sequencing Center for Infectious Disease"/>
            <person name="Neafsey D."/>
            <person name="Carlton J."/>
            <person name="Barnwell J."/>
            <person name="Collins W."/>
            <person name="Escalante A."/>
            <person name="Mullikin J."/>
            <person name="Saul A."/>
            <person name="Guigo R."/>
            <person name="Camara F."/>
            <person name="Young S.K."/>
            <person name="Zeng Q."/>
            <person name="Gargeya S."/>
            <person name="Fitzgerald M."/>
            <person name="Haas B."/>
            <person name="Abouelleil A."/>
            <person name="Alvarado L."/>
            <person name="Arachchi H.M."/>
            <person name="Berlin A."/>
            <person name="Brown A."/>
            <person name="Chapman S.B."/>
            <person name="Chen Z."/>
            <person name="Dunbar C."/>
            <person name="Freedman E."/>
            <person name="Gearin G."/>
            <person name="Gellesch M."/>
            <person name="Goldberg J."/>
            <person name="Griggs A."/>
            <person name="Gujja S."/>
            <person name="Heiman D."/>
            <person name="Howarth C."/>
            <person name="Larson L."/>
            <person name="Lui A."/>
            <person name="MacDonald P.J.P."/>
            <person name="Montmayeur A."/>
            <person name="Murphy C."/>
            <person name="Neiman D."/>
            <person name="Pearson M."/>
            <person name="Priest M."/>
            <person name="Roberts A."/>
            <person name="Saif S."/>
            <person name="Shea T."/>
            <person name="Shenoy N."/>
            <person name="Sisk P."/>
            <person name="Stolte C."/>
            <person name="Sykes S."/>
            <person name="Wortman J."/>
            <person name="Nusbaum C."/>
            <person name="Birren B."/>
        </authorList>
    </citation>
    <scope>NUCLEOTIDE SEQUENCE [LARGE SCALE GENOMIC DNA]</scope>
    <source>
        <strain evidence="3 4">North Korean</strain>
    </source>
</reference>
<feature type="domain" description="Translation elongation factor P/YeiP central" evidence="2">
    <location>
        <begin position="66"/>
        <end position="122"/>
    </location>
</feature>